<organism evidence="3 4">
    <name type="scientific">Apophysomyces ossiformis</name>
    <dbReference type="NCBI Taxonomy" id="679940"/>
    <lineage>
        <taxon>Eukaryota</taxon>
        <taxon>Fungi</taxon>
        <taxon>Fungi incertae sedis</taxon>
        <taxon>Mucoromycota</taxon>
        <taxon>Mucoromycotina</taxon>
        <taxon>Mucoromycetes</taxon>
        <taxon>Mucorales</taxon>
        <taxon>Mucorineae</taxon>
        <taxon>Mucoraceae</taxon>
        <taxon>Apophysomyces</taxon>
    </lineage>
</organism>
<dbReference type="Proteomes" id="UP000605846">
    <property type="component" value="Unassembled WGS sequence"/>
</dbReference>
<feature type="region of interest" description="Disordered" evidence="2">
    <location>
        <begin position="30"/>
        <end position="53"/>
    </location>
</feature>
<feature type="region of interest" description="Disordered" evidence="2">
    <location>
        <begin position="260"/>
        <end position="280"/>
    </location>
</feature>
<dbReference type="OrthoDB" id="2281765at2759"/>
<dbReference type="EMBL" id="JABAYA010000092">
    <property type="protein sequence ID" value="KAF7725666.1"/>
    <property type="molecule type" value="Genomic_DNA"/>
</dbReference>
<keyword evidence="1" id="KW-0175">Coiled coil</keyword>
<protein>
    <submittedName>
        <fullName evidence="3">Uncharacterized protein</fullName>
    </submittedName>
</protein>
<evidence type="ECO:0000313" key="4">
    <source>
        <dbReference type="Proteomes" id="UP000605846"/>
    </source>
</evidence>
<feature type="compositionally biased region" description="Basic and acidic residues" evidence="2">
    <location>
        <begin position="268"/>
        <end position="280"/>
    </location>
</feature>
<feature type="coiled-coil region" evidence="1">
    <location>
        <begin position="70"/>
        <end position="121"/>
    </location>
</feature>
<sequence length="387" mass="44284">MPPGRPKVPALSQLKVDELLRKLQHHRRTLPCPSCKETPLGSADPIDLPESANDSRPLTFEHHESLPAFMQQLMDELNNQRRRLDQHDLLYAELQQLKQKLIEANARVAELERLNSELQDQLRSHEPQRGTMASIHAPNPDVDDFPELSTFNAHQVRSNINDLPSVWNQPDRTRRLRHALPTGPNPRKQEAATRAFMLPSRTHGFQYVYLPARARIPTGKDALPSATVRQVTAILLHNDYVPAFLQALAKFGVKPLETFDPTSPNNLRDPKYANHPTDERQKLAKDHHNLRMMRALDFLRIPVRFAVARQFASFNWITVEQLREVLAIRLTSATNNRSERIHHAADIFQNQHTTTDVDEQMLADNFSFSSMIADEPPPVQTTSPHHE</sequence>
<evidence type="ECO:0000313" key="3">
    <source>
        <dbReference type="EMBL" id="KAF7725666.1"/>
    </source>
</evidence>
<evidence type="ECO:0000256" key="2">
    <source>
        <dbReference type="SAM" id="MobiDB-lite"/>
    </source>
</evidence>
<evidence type="ECO:0000256" key="1">
    <source>
        <dbReference type="SAM" id="Coils"/>
    </source>
</evidence>
<name>A0A8H7BLY8_9FUNG</name>
<accession>A0A8H7BLY8</accession>
<reference evidence="3" key="1">
    <citation type="submission" date="2020-01" db="EMBL/GenBank/DDBJ databases">
        <title>Genome Sequencing of Three Apophysomyces-Like Fungal Strains Confirms a Novel Fungal Genus in the Mucoromycota with divergent Burkholderia-like Endosymbiotic Bacteria.</title>
        <authorList>
            <person name="Stajich J.E."/>
            <person name="Macias A.M."/>
            <person name="Carter-House D."/>
            <person name="Lovett B."/>
            <person name="Kasson L.R."/>
            <person name="Berry K."/>
            <person name="Grigoriev I."/>
            <person name="Chang Y."/>
            <person name="Spatafora J."/>
            <person name="Kasson M.T."/>
        </authorList>
    </citation>
    <scope>NUCLEOTIDE SEQUENCE</scope>
    <source>
        <strain evidence="3">NRRL A-21654</strain>
    </source>
</reference>
<proteinExistence type="predicted"/>
<dbReference type="AlphaFoldDB" id="A0A8H7BLY8"/>
<comment type="caution">
    <text evidence="3">The sequence shown here is derived from an EMBL/GenBank/DDBJ whole genome shotgun (WGS) entry which is preliminary data.</text>
</comment>
<keyword evidence="4" id="KW-1185">Reference proteome</keyword>
<gene>
    <name evidence="3" type="ORF">EC973_009473</name>
</gene>